<feature type="transmembrane region" description="Helical" evidence="1">
    <location>
        <begin position="139"/>
        <end position="158"/>
    </location>
</feature>
<feature type="transmembrane region" description="Helical" evidence="1">
    <location>
        <begin position="105"/>
        <end position="127"/>
    </location>
</feature>
<proteinExistence type="predicted"/>
<keyword evidence="1" id="KW-0472">Membrane</keyword>
<name>A0A0F8ZLU6_9ZZZZ</name>
<evidence type="ECO:0000256" key="1">
    <source>
        <dbReference type="SAM" id="Phobius"/>
    </source>
</evidence>
<feature type="transmembrane region" description="Helical" evidence="1">
    <location>
        <begin position="67"/>
        <end position="85"/>
    </location>
</feature>
<accession>A0A0F8ZLU6</accession>
<keyword evidence="1" id="KW-1133">Transmembrane helix</keyword>
<sequence length="190" mass="21874">YDTTAIYTNFWILLYLFSVYLILKKWQFSAFSYIISPVTKPLTVFFLPMTFYFIFRSDLPKHEKIKVGLSYVVVAAILIIIVMMFELDLPENYITSRFWTGFGAIAYQLRFDFLLLIFILPVVVGLFKASKNGILHADSIMIFIAVNLLMHPILAGLGPNIHPYRYMPLIVFFAIAVGILLSNKIRKVEG</sequence>
<feature type="transmembrane region" description="Helical" evidence="1">
    <location>
        <begin position="164"/>
        <end position="182"/>
    </location>
</feature>
<keyword evidence="1" id="KW-0812">Transmembrane</keyword>
<evidence type="ECO:0000313" key="2">
    <source>
        <dbReference type="EMBL" id="KKK60891.1"/>
    </source>
</evidence>
<dbReference type="EMBL" id="LAZR01062747">
    <property type="protein sequence ID" value="KKK60891.1"/>
    <property type="molecule type" value="Genomic_DNA"/>
</dbReference>
<protein>
    <submittedName>
        <fullName evidence="2">Uncharacterized protein</fullName>
    </submittedName>
</protein>
<feature type="transmembrane region" description="Helical" evidence="1">
    <location>
        <begin position="5"/>
        <end position="23"/>
    </location>
</feature>
<dbReference type="AlphaFoldDB" id="A0A0F8ZLU6"/>
<comment type="caution">
    <text evidence="2">The sequence shown here is derived from an EMBL/GenBank/DDBJ whole genome shotgun (WGS) entry which is preliminary data.</text>
</comment>
<feature type="non-terminal residue" evidence="2">
    <location>
        <position position="1"/>
    </location>
</feature>
<organism evidence="2">
    <name type="scientific">marine sediment metagenome</name>
    <dbReference type="NCBI Taxonomy" id="412755"/>
    <lineage>
        <taxon>unclassified sequences</taxon>
        <taxon>metagenomes</taxon>
        <taxon>ecological metagenomes</taxon>
    </lineage>
</organism>
<feature type="transmembrane region" description="Helical" evidence="1">
    <location>
        <begin position="29"/>
        <end position="55"/>
    </location>
</feature>
<gene>
    <name evidence="2" type="ORF">LCGC14_3019820</name>
</gene>
<reference evidence="2" key="1">
    <citation type="journal article" date="2015" name="Nature">
        <title>Complex archaea that bridge the gap between prokaryotes and eukaryotes.</title>
        <authorList>
            <person name="Spang A."/>
            <person name="Saw J.H."/>
            <person name="Jorgensen S.L."/>
            <person name="Zaremba-Niedzwiedzka K."/>
            <person name="Martijn J."/>
            <person name="Lind A.E."/>
            <person name="van Eijk R."/>
            <person name="Schleper C."/>
            <person name="Guy L."/>
            <person name="Ettema T.J."/>
        </authorList>
    </citation>
    <scope>NUCLEOTIDE SEQUENCE</scope>
</reference>